<gene>
    <name evidence="4" type="ORF">GCM10009007_14480</name>
</gene>
<dbReference type="RefSeq" id="WP_189493278.1">
    <property type="nucleotide sequence ID" value="NZ_BMZG01000007.1"/>
</dbReference>
<evidence type="ECO:0000256" key="1">
    <source>
        <dbReference type="SAM" id="MobiDB-lite"/>
    </source>
</evidence>
<dbReference type="InterPro" id="IPR025202">
    <property type="entry name" value="PLD-like_dom"/>
</dbReference>
<dbReference type="Pfam" id="PF13091">
    <property type="entry name" value="PLDc_2"/>
    <property type="match status" value="2"/>
</dbReference>
<dbReference type="SUPFAM" id="SSF56024">
    <property type="entry name" value="Phospholipase D/nuclease"/>
    <property type="match status" value="2"/>
</dbReference>
<dbReference type="AlphaFoldDB" id="A0A8J3CN84"/>
<accession>A0A8J3CN84</accession>
<comment type="caution">
    <text evidence="4">The sequence shown here is derived from an EMBL/GenBank/DDBJ whole genome shotgun (WGS) entry which is preliminary data.</text>
</comment>
<name>A0A8J3CN84_9BURK</name>
<evidence type="ECO:0000259" key="3">
    <source>
        <dbReference type="PROSITE" id="PS50035"/>
    </source>
</evidence>
<reference evidence="4" key="1">
    <citation type="journal article" date="2014" name="Int. J. Syst. Evol. Microbiol.">
        <title>Complete genome sequence of Corynebacterium casei LMG S-19264T (=DSM 44701T), isolated from a smear-ripened cheese.</title>
        <authorList>
            <consortium name="US DOE Joint Genome Institute (JGI-PGF)"/>
            <person name="Walter F."/>
            <person name="Albersmeier A."/>
            <person name="Kalinowski J."/>
            <person name="Ruckert C."/>
        </authorList>
    </citation>
    <scope>NUCLEOTIDE SEQUENCE</scope>
    <source>
        <strain evidence="4">KCTC 32501</strain>
    </source>
</reference>
<feature type="domain" description="PLD phosphodiesterase" evidence="3">
    <location>
        <begin position="490"/>
        <end position="517"/>
    </location>
</feature>
<feature type="chain" id="PRO_5035181331" evidence="2">
    <location>
        <begin position="18"/>
        <end position="605"/>
    </location>
</feature>
<dbReference type="CDD" id="cd09111">
    <property type="entry name" value="PLDc_ymdC_like_1"/>
    <property type="match status" value="1"/>
</dbReference>
<dbReference type="SMART" id="SM00155">
    <property type="entry name" value="PLDc"/>
    <property type="match status" value="2"/>
</dbReference>
<proteinExistence type="predicted"/>
<evidence type="ECO:0000256" key="2">
    <source>
        <dbReference type="SAM" id="SignalP"/>
    </source>
</evidence>
<keyword evidence="2" id="KW-0732">Signal</keyword>
<feature type="domain" description="PLD phosphodiesterase" evidence="3">
    <location>
        <begin position="230"/>
        <end position="257"/>
    </location>
</feature>
<protein>
    <submittedName>
        <fullName evidence="4">Phospholipase D family protein</fullName>
    </submittedName>
</protein>
<dbReference type="PANTHER" id="PTHR21248">
    <property type="entry name" value="CARDIOLIPIN SYNTHASE"/>
    <property type="match status" value="1"/>
</dbReference>
<dbReference type="PANTHER" id="PTHR21248:SF12">
    <property type="entry name" value="CARDIOLIPIN SYNTHASE C"/>
    <property type="match status" value="1"/>
</dbReference>
<feature type="compositionally biased region" description="Polar residues" evidence="1">
    <location>
        <begin position="84"/>
        <end position="98"/>
    </location>
</feature>
<dbReference type="PROSITE" id="PS51257">
    <property type="entry name" value="PROKAR_LIPOPROTEIN"/>
    <property type="match status" value="1"/>
</dbReference>
<reference evidence="4" key="2">
    <citation type="submission" date="2020-09" db="EMBL/GenBank/DDBJ databases">
        <authorList>
            <person name="Sun Q."/>
            <person name="Kim S."/>
        </authorList>
    </citation>
    <scope>NUCLEOTIDE SEQUENCE</scope>
    <source>
        <strain evidence="4">KCTC 32501</strain>
    </source>
</reference>
<organism evidence="4 5">
    <name type="scientific">Formosimonas limnophila</name>
    <dbReference type="NCBI Taxonomy" id="1384487"/>
    <lineage>
        <taxon>Bacteria</taxon>
        <taxon>Pseudomonadati</taxon>
        <taxon>Pseudomonadota</taxon>
        <taxon>Betaproteobacteria</taxon>
        <taxon>Burkholderiales</taxon>
        <taxon>Burkholderiaceae</taxon>
        <taxon>Formosimonas</taxon>
    </lineage>
</organism>
<evidence type="ECO:0000313" key="5">
    <source>
        <dbReference type="Proteomes" id="UP000614287"/>
    </source>
</evidence>
<keyword evidence="5" id="KW-1185">Reference proteome</keyword>
<sequence>MKRWCVALLSGLLAACANVPLTSISTAEKSPEIDTTDTALAVMTRLAQQRGKASMPQIEKLSKETTPICEDEVESTAYKRTDDASTQSTPNPVKKTTPSKYDLVTATANLSDEQDDASASGVYPLVDGVEAFAVRNALIKNAQKTLDLQYYSLQRGLSTRILIRELVFAANRGVRIRILLDDMETLGRDQEMSLLNAHANIEVRVFNPIRRWRGTRITRALMFVGHLPTMHRRMHNKLWLADGVLGITGGRNLGDRYFNASEHDNFSDLDVLLSGQVIEPMKQMFNDYWQSSNTLPISQFAKGPTELSQNALKNLILKTNKLTKKERVQHHPYLTALIQAESHILPDVLPNMLWGQVEFVSDADDKINHKPISTQLALPNQTSSHTDTPVFNALVNEITRTQKELILVSPYFVPGTEFTNLLIDLVKQGRQVTVITNSLESTDVPLVNGSYEPYRQRLLEGGINLYELRGFPNAGKSPQWRHPIFSWKGSRAALHSKAAIIDGQVSFVTSMNIDPRSVIWNTELGLTIRQSQFAQRLRKDLLTATDPRYSYHVKLNKNGKPEWQSSSLEAGSENLRTHIRTRESGNLWRCLQKWIGRHIVPERYL</sequence>
<dbReference type="CDD" id="cd09113">
    <property type="entry name" value="PLDc_ymdC_like_2"/>
    <property type="match status" value="1"/>
</dbReference>
<dbReference type="GO" id="GO:0032049">
    <property type="term" value="P:cardiolipin biosynthetic process"/>
    <property type="evidence" value="ECO:0007669"/>
    <property type="project" value="UniProtKB-ARBA"/>
</dbReference>
<dbReference type="Gene3D" id="3.30.870.10">
    <property type="entry name" value="Endonuclease Chain A"/>
    <property type="match status" value="2"/>
</dbReference>
<dbReference type="EMBL" id="BMZG01000007">
    <property type="protein sequence ID" value="GHA74546.1"/>
    <property type="molecule type" value="Genomic_DNA"/>
</dbReference>
<feature type="region of interest" description="Disordered" evidence="1">
    <location>
        <begin position="76"/>
        <end position="98"/>
    </location>
</feature>
<feature type="signal peptide" evidence="2">
    <location>
        <begin position="1"/>
        <end position="17"/>
    </location>
</feature>
<dbReference type="PROSITE" id="PS50035">
    <property type="entry name" value="PLD"/>
    <property type="match status" value="2"/>
</dbReference>
<dbReference type="InterPro" id="IPR001736">
    <property type="entry name" value="PLipase_D/transphosphatidylase"/>
</dbReference>
<dbReference type="GO" id="GO:0030572">
    <property type="term" value="F:phosphatidyltransferase activity"/>
    <property type="evidence" value="ECO:0007669"/>
    <property type="project" value="UniProtKB-ARBA"/>
</dbReference>
<evidence type="ECO:0000313" key="4">
    <source>
        <dbReference type="EMBL" id="GHA74546.1"/>
    </source>
</evidence>
<dbReference type="Proteomes" id="UP000614287">
    <property type="component" value="Unassembled WGS sequence"/>
</dbReference>